<keyword evidence="7" id="KW-0732">Signal</keyword>
<name>A0A7E4VMS4_PANRE</name>
<dbReference type="PROSITE" id="PS00250">
    <property type="entry name" value="TGF_BETA_1"/>
    <property type="match status" value="1"/>
</dbReference>
<feature type="chain" id="PRO_5028868164" evidence="7">
    <location>
        <begin position="22"/>
        <end position="380"/>
    </location>
</feature>
<dbReference type="CDD" id="cd19378">
    <property type="entry name" value="TGF_beta_DAF7"/>
    <property type="match status" value="1"/>
</dbReference>
<dbReference type="InterPro" id="IPR001839">
    <property type="entry name" value="TGF-b_C"/>
</dbReference>
<dbReference type="Gene3D" id="2.10.90.10">
    <property type="entry name" value="Cystine-knot cytokines"/>
    <property type="match status" value="1"/>
</dbReference>
<evidence type="ECO:0000259" key="8">
    <source>
        <dbReference type="PROSITE" id="PS51362"/>
    </source>
</evidence>
<reference evidence="10" key="2">
    <citation type="submission" date="2020-10" db="UniProtKB">
        <authorList>
            <consortium name="WormBaseParasite"/>
        </authorList>
    </citation>
    <scope>IDENTIFICATION</scope>
</reference>
<evidence type="ECO:0000256" key="7">
    <source>
        <dbReference type="SAM" id="SignalP"/>
    </source>
</evidence>
<evidence type="ECO:0000256" key="4">
    <source>
        <dbReference type="ARBA" id="ARBA00023030"/>
    </source>
</evidence>
<dbReference type="PANTHER" id="PTHR11848:SF303">
    <property type="entry name" value="DAUER LARVA DEVELOPMENT REGULATORY GROWTH FACTOR DAF-7"/>
    <property type="match status" value="1"/>
</dbReference>
<keyword evidence="3" id="KW-0964">Secreted</keyword>
<evidence type="ECO:0000256" key="6">
    <source>
        <dbReference type="RuleBase" id="RU000354"/>
    </source>
</evidence>
<dbReference type="PANTHER" id="PTHR11848">
    <property type="entry name" value="TGF-BETA FAMILY"/>
    <property type="match status" value="1"/>
</dbReference>
<evidence type="ECO:0000313" key="10">
    <source>
        <dbReference type="WBParaSite" id="Pan_g22464.t1"/>
    </source>
</evidence>
<evidence type="ECO:0000256" key="1">
    <source>
        <dbReference type="ARBA" id="ARBA00004613"/>
    </source>
</evidence>
<dbReference type="GO" id="GO:0005125">
    <property type="term" value="F:cytokine activity"/>
    <property type="evidence" value="ECO:0007669"/>
    <property type="project" value="TreeGrafter"/>
</dbReference>
<dbReference type="WBParaSite" id="Pan_g22464.t1">
    <property type="protein sequence ID" value="Pan_g22464.t1"/>
    <property type="gene ID" value="Pan_g22464"/>
</dbReference>
<keyword evidence="4 6" id="KW-0339">Growth factor</keyword>
<evidence type="ECO:0000256" key="5">
    <source>
        <dbReference type="ARBA" id="ARBA00023157"/>
    </source>
</evidence>
<dbReference type="PROSITE" id="PS51362">
    <property type="entry name" value="TGF_BETA_2"/>
    <property type="match status" value="1"/>
</dbReference>
<evidence type="ECO:0000313" key="9">
    <source>
        <dbReference type="Proteomes" id="UP000492821"/>
    </source>
</evidence>
<dbReference type="SMART" id="SM00204">
    <property type="entry name" value="TGFB"/>
    <property type="match status" value="1"/>
</dbReference>
<dbReference type="InterPro" id="IPR017948">
    <property type="entry name" value="TGFb_CS"/>
</dbReference>
<comment type="subcellular location">
    <subcellularLocation>
        <location evidence="1">Secreted</location>
    </subcellularLocation>
</comment>
<feature type="signal peptide" evidence="7">
    <location>
        <begin position="1"/>
        <end position="21"/>
    </location>
</feature>
<sequence>MRVLNLLFVVLSCLFLELILAERHHQRRCASCSTRQFEEYKMWRQEQILDDLLLKLDLPMKPNVSVDYNNLPPLGRYSPKVKQLLESTIKDNRRRFRRGMASAEPEYYPALYETDSEVTPQLSFIIGTAPADYTEDYGEVAQFNFSDSYHNKLITHATLHAHIRAPASLDNNDAMSVRVNVYERMANGDKGDRIATKHVHLHGTSVPYGIFRIHLDEFDVERWLEEAALDRKVLRLHVEAIHDGENLAVHPTDKDAESMYLELKMLDKNVRSKRTTNICQAGTNETKCCLYDLMIDFEKVGWEFVIAPKRYNAYICSGECSTGQMASTARGTIAQHAKVDFFQCCHPKDYAGITIVYVTNDSQIWVKEVPGMIARKCGCA</sequence>
<comment type="similarity">
    <text evidence="2 6">Belongs to the TGF-beta family.</text>
</comment>
<dbReference type="InterPro" id="IPR015615">
    <property type="entry name" value="TGF-beta-rel"/>
</dbReference>
<reference evidence="9" key="1">
    <citation type="journal article" date="2013" name="Genetics">
        <title>The draft genome and transcriptome of Panagrellus redivivus are shaped by the harsh demands of a free-living lifestyle.</title>
        <authorList>
            <person name="Srinivasan J."/>
            <person name="Dillman A.R."/>
            <person name="Macchietto M.G."/>
            <person name="Heikkinen L."/>
            <person name="Lakso M."/>
            <person name="Fracchia K.M."/>
            <person name="Antoshechkin I."/>
            <person name="Mortazavi A."/>
            <person name="Wong G."/>
            <person name="Sternberg P.W."/>
        </authorList>
    </citation>
    <scope>NUCLEOTIDE SEQUENCE [LARGE SCALE GENOMIC DNA]</scope>
    <source>
        <strain evidence="9">MT8872</strain>
    </source>
</reference>
<evidence type="ECO:0000256" key="3">
    <source>
        <dbReference type="ARBA" id="ARBA00022525"/>
    </source>
</evidence>
<keyword evidence="9" id="KW-1185">Reference proteome</keyword>
<dbReference type="SUPFAM" id="SSF57501">
    <property type="entry name" value="Cystine-knot cytokines"/>
    <property type="match status" value="1"/>
</dbReference>
<dbReference type="Pfam" id="PF00019">
    <property type="entry name" value="TGF_beta"/>
    <property type="match status" value="1"/>
</dbReference>
<accession>A0A7E4VMS4</accession>
<keyword evidence="5" id="KW-1015">Disulfide bond</keyword>
<dbReference type="AlphaFoldDB" id="A0A7E4VMS4"/>
<dbReference type="Proteomes" id="UP000492821">
    <property type="component" value="Unassembled WGS sequence"/>
</dbReference>
<organism evidence="9 10">
    <name type="scientific">Panagrellus redivivus</name>
    <name type="common">Microworm</name>
    <dbReference type="NCBI Taxonomy" id="6233"/>
    <lineage>
        <taxon>Eukaryota</taxon>
        <taxon>Metazoa</taxon>
        <taxon>Ecdysozoa</taxon>
        <taxon>Nematoda</taxon>
        <taxon>Chromadorea</taxon>
        <taxon>Rhabditida</taxon>
        <taxon>Tylenchina</taxon>
        <taxon>Panagrolaimomorpha</taxon>
        <taxon>Panagrolaimoidea</taxon>
        <taxon>Panagrolaimidae</taxon>
        <taxon>Panagrellus</taxon>
    </lineage>
</organism>
<dbReference type="GO" id="GO:0005615">
    <property type="term" value="C:extracellular space"/>
    <property type="evidence" value="ECO:0007669"/>
    <property type="project" value="TreeGrafter"/>
</dbReference>
<dbReference type="InterPro" id="IPR029034">
    <property type="entry name" value="Cystine-knot_cytokine"/>
</dbReference>
<proteinExistence type="inferred from homology"/>
<protein>
    <submittedName>
        <fullName evidence="10">TGF_BETA_2 domain-containing protein</fullName>
    </submittedName>
</protein>
<dbReference type="GO" id="GO:0008083">
    <property type="term" value="F:growth factor activity"/>
    <property type="evidence" value="ECO:0007669"/>
    <property type="project" value="UniProtKB-KW"/>
</dbReference>
<dbReference type="Gene3D" id="2.60.120.970">
    <property type="match status" value="1"/>
</dbReference>
<feature type="domain" description="TGF-beta family profile" evidence="8">
    <location>
        <begin position="271"/>
        <end position="380"/>
    </location>
</feature>
<evidence type="ECO:0000256" key="2">
    <source>
        <dbReference type="ARBA" id="ARBA00006656"/>
    </source>
</evidence>